<protein>
    <submittedName>
        <fullName evidence="2">Uncharacterized protein</fullName>
    </submittedName>
</protein>
<dbReference type="AlphaFoldDB" id="X1FE89"/>
<comment type="caution">
    <text evidence="2">The sequence shown here is derived from an EMBL/GenBank/DDBJ whole genome shotgun (WGS) entry which is preliminary data.</text>
</comment>
<accession>X1FE89</accession>
<sequence length="35" mass="4090">QYLEQNFLRSVAKKLNGNNEPPFRKPKDPFDPMVA</sequence>
<dbReference type="EMBL" id="BART01041642">
    <property type="protein sequence ID" value="GAH27724.1"/>
    <property type="molecule type" value="Genomic_DNA"/>
</dbReference>
<feature type="region of interest" description="Disordered" evidence="1">
    <location>
        <begin position="1"/>
        <end position="35"/>
    </location>
</feature>
<feature type="compositionally biased region" description="Basic and acidic residues" evidence="1">
    <location>
        <begin position="22"/>
        <end position="35"/>
    </location>
</feature>
<gene>
    <name evidence="2" type="ORF">S01H4_66855</name>
</gene>
<feature type="non-terminal residue" evidence="2">
    <location>
        <position position="1"/>
    </location>
</feature>
<evidence type="ECO:0000313" key="2">
    <source>
        <dbReference type="EMBL" id="GAH27724.1"/>
    </source>
</evidence>
<name>X1FE89_9ZZZZ</name>
<organism evidence="2">
    <name type="scientific">marine sediment metagenome</name>
    <dbReference type="NCBI Taxonomy" id="412755"/>
    <lineage>
        <taxon>unclassified sequences</taxon>
        <taxon>metagenomes</taxon>
        <taxon>ecological metagenomes</taxon>
    </lineage>
</organism>
<proteinExistence type="predicted"/>
<reference evidence="2" key="1">
    <citation type="journal article" date="2014" name="Front. Microbiol.">
        <title>High frequency of phylogenetically diverse reductive dehalogenase-homologous genes in deep subseafloor sedimentary metagenomes.</title>
        <authorList>
            <person name="Kawai M."/>
            <person name="Futagami T."/>
            <person name="Toyoda A."/>
            <person name="Takaki Y."/>
            <person name="Nishi S."/>
            <person name="Hori S."/>
            <person name="Arai W."/>
            <person name="Tsubouchi T."/>
            <person name="Morono Y."/>
            <person name="Uchiyama I."/>
            <person name="Ito T."/>
            <person name="Fujiyama A."/>
            <person name="Inagaki F."/>
            <person name="Takami H."/>
        </authorList>
    </citation>
    <scope>NUCLEOTIDE SEQUENCE</scope>
    <source>
        <strain evidence="2">Expedition CK06-06</strain>
    </source>
</reference>
<evidence type="ECO:0000256" key="1">
    <source>
        <dbReference type="SAM" id="MobiDB-lite"/>
    </source>
</evidence>